<keyword evidence="2" id="KW-1003">Cell membrane</keyword>
<evidence type="ECO:0000256" key="4">
    <source>
        <dbReference type="ARBA" id="ARBA00022989"/>
    </source>
</evidence>
<dbReference type="EMBL" id="CP031311">
    <property type="protein sequence ID" value="QCC48348.1"/>
    <property type="molecule type" value="Genomic_DNA"/>
</dbReference>
<dbReference type="AlphaFoldDB" id="A0A1H5YSB3"/>
<dbReference type="Gene3D" id="1.20.1250.20">
    <property type="entry name" value="MFS general substrate transporter like domains"/>
    <property type="match status" value="2"/>
</dbReference>
<dbReference type="InterPro" id="IPR036259">
    <property type="entry name" value="MFS_trans_sf"/>
</dbReference>
<comment type="subcellular location">
    <subcellularLocation>
        <location evidence="1">Cell membrane</location>
        <topology evidence="1">Multi-pass membrane protein</topology>
    </subcellularLocation>
</comment>
<keyword evidence="10" id="KW-1185">Reference proteome</keyword>
<dbReference type="GeneID" id="39858852"/>
<keyword evidence="5 6" id="KW-0472">Membrane</keyword>
<name>A0A1H5YSB3_9EURY</name>
<reference evidence="8 11" key="2">
    <citation type="journal article" date="2019" name="Nat. Commun.">
        <title>A new type of DNA phosphorothioation-based antiviral system in archaea.</title>
        <authorList>
            <person name="Xiong L."/>
            <person name="Liu S."/>
            <person name="Chen S."/>
            <person name="Xiao Y."/>
            <person name="Zhu B."/>
            <person name="Gao Y."/>
            <person name="Zhang Y."/>
            <person name="Chen B."/>
            <person name="Luo J."/>
            <person name="Deng Z."/>
            <person name="Chen X."/>
            <person name="Wang L."/>
            <person name="Chen S."/>
        </authorList>
    </citation>
    <scope>NUCLEOTIDE SEQUENCE [LARGE SCALE GENOMIC DNA]</scope>
    <source>
        <strain evidence="8 11">CGMCC 1.10331</strain>
    </source>
</reference>
<gene>
    <name evidence="8" type="ORF">DV707_12125</name>
    <name evidence="9" type="ORF">SAMN04488133_1708</name>
</gene>
<evidence type="ECO:0000259" key="7">
    <source>
        <dbReference type="PROSITE" id="PS50850"/>
    </source>
</evidence>
<evidence type="ECO:0000313" key="9">
    <source>
        <dbReference type="EMBL" id="SEG27051.1"/>
    </source>
</evidence>
<dbReference type="Proteomes" id="UP000236740">
    <property type="component" value="Unassembled WGS sequence"/>
</dbReference>
<feature type="transmembrane region" description="Helical" evidence="6">
    <location>
        <begin position="232"/>
        <end position="250"/>
    </location>
</feature>
<dbReference type="InterPro" id="IPR011701">
    <property type="entry name" value="MFS"/>
</dbReference>
<dbReference type="PANTHER" id="PTHR43124">
    <property type="entry name" value="PURINE EFFLUX PUMP PBUE"/>
    <property type="match status" value="1"/>
</dbReference>
<keyword evidence="3 6" id="KW-0812">Transmembrane</keyword>
<dbReference type="InterPro" id="IPR050189">
    <property type="entry name" value="MFS_Efflux_Transporters"/>
</dbReference>
<dbReference type="EMBL" id="FNVN01000002">
    <property type="protein sequence ID" value="SEG27051.1"/>
    <property type="molecule type" value="Genomic_DNA"/>
</dbReference>
<feature type="domain" description="Major facilitator superfamily (MFS) profile" evidence="7">
    <location>
        <begin position="1"/>
        <end position="372"/>
    </location>
</feature>
<dbReference type="Proteomes" id="UP000296733">
    <property type="component" value="Chromosome"/>
</dbReference>
<evidence type="ECO:0000313" key="11">
    <source>
        <dbReference type="Proteomes" id="UP000296733"/>
    </source>
</evidence>
<feature type="transmembrane region" description="Helical" evidence="6">
    <location>
        <begin position="345"/>
        <end position="367"/>
    </location>
</feature>
<feature type="transmembrane region" description="Helical" evidence="6">
    <location>
        <begin position="118"/>
        <end position="142"/>
    </location>
</feature>
<dbReference type="PROSITE" id="PS50850">
    <property type="entry name" value="MFS"/>
    <property type="match status" value="1"/>
</dbReference>
<feature type="transmembrane region" description="Helical" evidence="6">
    <location>
        <begin position="20"/>
        <end position="39"/>
    </location>
</feature>
<dbReference type="GO" id="GO:0005886">
    <property type="term" value="C:plasma membrane"/>
    <property type="evidence" value="ECO:0007669"/>
    <property type="project" value="UniProtKB-SubCell"/>
</dbReference>
<keyword evidence="4 6" id="KW-1133">Transmembrane helix</keyword>
<dbReference type="SUPFAM" id="SSF103473">
    <property type="entry name" value="MFS general substrate transporter"/>
    <property type="match status" value="1"/>
</dbReference>
<evidence type="ECO:0000256" key="5">
    <source>
        <dbReference type="ARBA" id="ARBA00023136"/>
    </source>
</evidence>
<dbReference type="PANTHER" id="PTHR43124:SF3">
    <property type="entry name" value="CHLORAMPHENICOL EFFLUX PUMP RV0191"/>
    <property type="match status" value="1"/>
</dbReference>
<protein>
    <submittedName>
        <fullName evidence="8">MFS transporter</fullName>
    </submittedName>
    <submittedName>
        <fullName evidence="9">Predicted arabinose efflux permease, MFS family</fullName>
    </submittedName>
</protein>
<evidence type="ECO:0000256" key="3">
    <source>
        <dbReference type="ARBA" id="ARBA00022692"/>
    </source>
</evidence>
<dbReference type="GO" id="GO:0022857">
    <property type="term" value="F:transmembrane transporter activity"/>
    <property type="evidence" value="ECO:0007669"/>
    <property type="project" value="InterPro"/>
</dbReference>
<proteinExistence type="predicted"/>
<sequence>MIFLVNLGRVVFAPLLQEFIAVFQIGEGTAGLIATLAWLGSALLRVPTGWLLTRVARHRVILVTGALLTGAAAFIASATSVAMVAVGALCMGLASGSYFVAANPFVSELYPDRVGWALGIHGMTSQLAAVAAAPLVTLVLTLFVDWRIVFVCIAVATALVTVTLFFTARSTDLPDAGSADRDLIGAIRTEWRVVLLAVVVVGATGFVWQGLFNFYELYMRTKGLSDTASKNLLTVIFAAGVPAFFVSGRLADTLPRVPYILTIIGSFTVCVLAVTVTSGLVALIVLTALIGYVLHSLFPAIDTYLLDTLPDGTRASAYAWYSGGMMVLQASGSSAVGALREAGLAYDLIFTQLALGLAVVVVGLLALQRSGRLPQSATRE</sequence>
<feature type="transmembrane region" description="Helical" evidence="6">
    <location>
        <begin position="148"/>
        <end position="168"/>
    </location>
</feature>
<feature type="transmembrane region" description="Helical" evidence="6">
    <location>
        <begin position="84"/>
        <end position="106"/>
    </location>
</feature>
<dbReference type="InterPro" id="IPR020846">
    <property type="entry name" value="MFS_dom"/>
</dbReference>
<evidence type="ECO:0000256" key="1">
    <source>
        <dbReference type="ARBA" id="ARBA00004651"/>
    </source>
</evidence>
<dbReference type="OrthoDB" id="200998at2157"/>
<evidence type="ECO:0000256" key="2">
    <source>
        <dbReference type="ARBA" id="ARBA00022475"/>
    </source>
</evidence>
<accession>A0A1H5YSB3</accession>
<feature type="transmembrane region" description="Helical" evidence="6">
    <location>
        <begin position="257"/>
        <end position="276"/>
    </location>
</feature>
<evidence type="ECO:0000256" key="6">
    <source>
        <dbReference type="SAM" id="Phobius"/>
    </source>
</evidence>
<evidence type="ECO:0000313" key="8">
    <source>
        <dbReference type="EMBL" id="QCC48348.1"/>
    </source>
</evidence>
<evidence type="ECO:0000313" key="10">
    <source>
        <dbReference type="Proteomes" id="UP000236740"/>
    </source>
</evidence>
<feature type="transmembrane region" description="Helical" evidence="6">
    <location>
        <begin position="189"/>
        <end position="212"/>
    </location>
</feature>
<reference evidence="9 10" key="1">
    <citation type="submission" date="2016-10" db="EMBL/GenBank/DDBJ databases">
        <authorList>
            <person name="de Groot N.N."/>
        </authorList>
    </citation>
    <scope>NUCLEOTIDE SEQUENCE [LARGE SCALE GENOMIC DNA]</scope>
    <source>
        <strain evidence="9 10">CGMCC 1.10331</strain>
    </source>
</reference>
<dbReference type="KEGG" id="hlm:DV707_12125"/>
<organism evidence="9 10">
    <name type="scientific">Halobellus limi</name>
    <dbReference type="NCBI Taxonomy" id="699433"/>
    <lineage>
        <taxon>Archaea</taxon>
        <taxon>Methanobacteriati</taxon>
        <taxon>Methanobacteriota</taxon>
        <taxon>Stenosarchaea group</taxon>
        <taxon>Halobacteria</taxon>
        <taxon>Halobacteriales</taxon>
        <taxon>Haloferacaceae</taxon>
        <taxon>Halobellus</taxon>
    </lineage>
</organism>
<dbReference type="RefSeq" id="WP_103991450.1">
    <property type="nucleotide sequence ID" value="NZ_CP031311.1"/>
</dbReference>
<dbReference type="Pfam" id="PF07690">
    <property type="entry name" value="MFS_1"/>
    <property type="match status" value="1"/>
</dbReference>
<feature type="transmembrane region" description="Helical" evidence="6">
    <location>
        <begin position="60"/>
        <end position="78"/>
    </location>
</feature>